<protein>
    <recommendedName>
        <fullName evidence="2">Cilia- and flagella-associated protein HOATZ</fullName>
    </recommendedName>
</protein>
<keyword evidence="3" id="KW-1185">Reference proteome</keyword>
<reference evidence="4" key="1">
    <citation type="submission" date="2025-08" db="UniProtKB">
        <authorList>
            <consortium name="RefSeq"/>
        </authorList>
    </citation>
    <scope>IDENTIFICATION</scope>
</reference>
<dbReference type="Pfam" id="PF17664">
    <property type="entry name" value="HOATZ-like"/>
    <property type="match status" value="1"/>
</dbReference>
<sequence>MSVGTTTVKFLDTRFLTSNKNTVFCDSDEHDAILARHFWLSVKLQPYIESCLVSNDIKQRLITTESKEYKLKRRHTDSDLLEKEQQQKADFNERIKILENLNEEKFLEEFNERKKKQRELFLAQKCHRLDLQKKSGQTFCLHKRKSHENEDKSMEKREIDNSQDFRKNINEFEKKQLFHKKFYSFKMSQRFVDRHYSFNRKIAEEEYQKLTTHSITFS</sequence>
<dbReference type="AlphaFoldDB" id="A0A6P7SCT7"/>
<dbReference type="PANTHER" id="PTHR47231">
    <property type="entry name" value="UPF0722 PROTEIN C11ORF88"/>
    <property type="match status" value="1"/>
</dbReference>
<accession>A0A6P7SCT7</accession>
<evidence type="ECO:0000313" key="4">
    <source>
        <dbReference type="RefSeq" id="XP_029636214.1"/>
    </source>
</evidence>
<dbReference type="KEGG" id="osn:115211703"/>
<comment type="similarity">
    <text evidence="1">Belongs to the HOATZ family.</text>
</comment>
<organism evidence="3 4">
    <name type="scientific">Octopus sinensis</name>
    <name type="common">East Asian common octopus</name>
    <dbReference type="NCBI Taxonomy" id="2607531"/>
    <lineage>
        <taxon>Eukaryota</taxon>
        <taxon>Metazoa</taxon>
        <taxon>Spiralia</taxon>
        <taxon>Lophotrochozoa</taxon>
        <taxon>Mollusca</taxon>
        <taxon>Cephalopoda</taxon>
        <taxon>Coleoidea</taxon>
        <taxon>Octopodiformes</taxon>
        <taxon>Octopoda</taxon>
        <taxon>Incirrata</taxon>
        <taxon>Octopodidae</taxon>
        <taxon>Octopus</taxon>
    </lineage>
</organism>
<gene>
    <name evidence="4" type="primary">LOC115211703</name>
</gene>
<evidence type="ECO:0000313" key="3">
    <source>
        <dbReference type="Proteomes" id="UP000515154"/>
    </source>
</evidence>
<dbReference type="RefSeq" id="XP_029636214.1">
    <property type="nucleotide sequence ID" value="XM_029780354.2"/>
</dbReference>
<dbReference type="PANTHER" id="PTHR47231:SF1">
    <property type="entry name" value="CILIA- AND FLAGELLA-ASSOCIATED PROTEIN HOATZ"/>
    <property type="match status" value="1"/>
</dbReference>
<name>A0A6P7SCT7_9MOLL</name>
<dbReference type="GO" id="GO:0060271">
    <property type="term" value="P:cilium assembly"/>
    <property type="evidence" value="ECO:0007669"/>
    <property type="project" value="InterPro"/>
</dbReference>
<dbReference type="Proteomes" id="UP000515154">
    <property type="component" value="Linkage group LG5"/>
</dbReference>
<evidence type="ECO:0000256" key="1">
    <source>
        <dbReference type="ARBA" id="ARBA00023451"/>
    </source>
</evidence>
<proteinExistence type="inferred from homology"/>
<evidence type="ECO:0000256" key="2">
    <source>
        <dbReference type="ARBA" id="ARBA00023657"/>
    </source>
</evidence>
<dbReference type="InterPro" id="IPR040681">
    <property type="entry name" value="HOATZ-like"/>
</dbReference>